<dbReference type="RefSeq" id="WP_239177261.1">
    <property type="nucleotide sequence ID" value="NZ_BAABFG010000005.1"/>
</dbReference>
<evidence type="ECO:0000256" key="1">
    <source>
        <dbReference type="SAM" id="Phobius"/>
    </source>
</evidence>
<feature type="domain" description="2TM" evidence="2">
    <location>
        <begin position="19"/>
        <end position="83"/>
    </location>
</feature>
<proteinExistence type="predicted"/>
<name>A0A7W7H2R7_9ACTN</name>
<evidence type="ECO:0000313" key="4">
    <source>
        <dbReference type="Proteomes" id="UP000546162"/>
    </source>
</evidence>
<evidence type="ECO:0000259" key="2">
    <source>
        <dbReference type="Pfam" id="PF13239"/>
    </source>
</evidence>
<feature type="transmembrane region" description="Helical" evidence="1">
    <location>
        <begin position="56"/>
        <end position="79"/>
    </location>
</feature>
<keyword evidence="1" id="KW-0472">Membrane</keyword>
<dbReference type="Proteomes" id="UP000546162">
    <property type="component" value="Unassembled WGS sequence"/>
</dbReference>
<organism evidence="3 4">
    <name type="scientific">Actinoplanes octamycinicus</name>
    <dbReference type="NCBI Taxonomy" id="135948"/>
    <lineage>
        <taxon>Bacteria</taxon>
        <taxon>Bacillati</taxon>
        <taxon>Actinomycetota</taxon>
        <taxon>Actinomycetes</taxon>
        <taxon>Micromonosporales</taxon>
        <taxon>Micromonosporaceae</taxon>
        <taxon>Actinoplanes</taxon>
    </lineage>
</organism>
<comment type="caution">
    <text evidence="3">The sequence shown here is derived from an EMBL/GenBank/DDBJ whole genome shotgun (WGS) entry which is preliminary data.</text>
</comment>
<dbReference type="EMBL" id="JACHNB010000001">
    <property type="protein sequence ID" value="MBB4742827.1"/>
    <property type="molecule type" value="Genomic_DNA"/>
</dbReference>
<dbReference type="InterPro" id="IPR025698">
    <property type="entry name" value="2TM_dom"/>
</dbReference>
<keyword evidence="1" id="KW-0812">Transmembrane</keyword>
<feature type="transmembrane region" description="Helical" evidence="1">
    <location>
        <begin position="32"/>
        <end position="50"/>
    </location>
</feature>
<accession>A0A7W7H2R7</accession>
<protein>
    <recommendedName>
        <fullName evidence="2">2TM domain-containing protein</fullName>
    </recommendedName>
</protein>
<keyword evidence="1" id="KW-1133">Transmembrane helix</keyword>
<dbReference type="Pfam" id="PF13239">
    <property type="entry name" value="2TM"/>
    <property type="match status" value="1"/>
</dbReference>
<reference evidence="3 4" key="1">
    <citation type="submission" date="2020-08" db="EMBL/GenBank/DDBJ databases">
        <title>Sequencing the genomes of 1000 actinobacteria strains.</title>
        <authorList>
            <person name="Klenk H.-P."/>
        </authorList>
    </citation>
    <scope>NUCLEOTIDE SEQUENCE [LARGE SCALE GENOMIC DNA]</scope>
    <source>
        <strain evidence="3 4">DSM 45809</strain>
    </source>
</reference>
<dbReference type="AlphaFoldDB" id="A0A7W7H2R7"/>
<evidence type="ECO:0000313" key="3">
    <source>
        <dbReference type="EMBL" id="MBB4742827.1"/>
    </source>
</evidence>
<sequence>MTTMHGVPAANPPGDLRQAATDRLRKRRELQAHVLAYVLVNLFLITMWWLTTPGGFFWPMFPLFGWGIGVAFHVWDVFVGSEPSEDAIREEMDRLSKR</sequence>
<gene>
    <name evidence="3" type="ORF">BJY16_006286</name>
</gene>
<keyword evidence="4" id="KW-1185">Reference proteome</keyword>